<feature type="transmembrane region" description="Helical" evidence="5">
    <location>
        <begin position="301"/>
        <end position="320"/>
    </location>
</feature>
<feature type="transmembrane region" description="Helical" evidence="5">
    <location>
        <begin position="77"/>
        <end position="96"/>
    </location>
</feature>
<dbReference type="AlphaFoldDB" id="A0A7W6FRD4"/>
<keyword evidence="4 5" id="KW-0472">Membrane</keyword>
<feature type="transmembrane region" description="Helical" evidence="5">
    <location>
        <begin position="263"/>
        <end position="289"/>
    </location>
</feature>
<dbReference type="Pfam" id="PF07690">
    <property type="entry name" value="MFS_1"/>
    <property type="match status" value="1"/>
</dbReference>
<dbReference type="GO" id="GO:0015134">
    <property type="term" value="F:hexuronate transmembrane transporter activity"/>
    <property type="evidence" value="ECO:0007669"/>
    <property type="project" value="TreeGrafter"/>
</dbReference>
<evidence type="ECO:0000313" key="7">
    <source>
        <dbReference type="EMBL" id="MBB3927900.1"/>
    </source>
</evidence>
<dbReference type="InterPro" id="IPR050382">
    <property type="entry name" value="MFS_Na/Anion_cotransporter"/>
</dbReference>
<feature type="transmembrane region" description="Helical" evidence="5">
    <location>
        <begin position="391"/>
        <end position="410"/>
    </location>
</feature>
<comment type="caution">
    <text evidence="7">The sequence shown here is derived from an EMBL/GenBank/DDBJ whole genome shotgun (WGS) entry which is preliminary data.</text>
</comment>
<proteinExistence type="predicted"/>
<dbReference type="EMBL" id="JACIDT010000016">
    <property type="protein sequence ID" value="MBB3927900.1"/>
    <property type="molecule type" value="Genomic_DNA"/>
</dbReference>
<name>A0A7W6FRD4_9SPHN</name>
<dbReference type="GO" id="GO:0016020">
    <property type="term" value="C:membrane"/>
    <property type="evidence" value="ECO:0007669"/>
    <property type="project" value="UniProtKB-SubCell"/>
</dbReference>
<dbReference type="InterPro" id="IPR036259">
    <property type="entry name" value="MFS_trans_sf"/>
</dbReference>
<dbReference type="CDD" id="cd17319">
    <property type="entry name" value="MFS_ExuT_GudP_like"/>
    <property type="match status" value="1"/>
</dbReference>
<organism evidence="7 8">
    <name type="scientific">Sphingobium jiangsuense</name>
    <dbReference type="NCBI Taxonomy" id="870476"/>
    <lineage>
        <taxon>Bacteria</taxon>
        <taxon>Pseudomonadati</taxon>
        <taxon>Pseudomonadota</taxon>
        <taxon>Alphaproteobacteria</taxon>
        <taxon>Sphingomonadales</taxon>
        <taxon>Sphingomonadaceae</taxon>
        <taxon>Sphingobium</taxon>
    </lineage>
</organism>
<comment type="subcellular location">
    <subcellularLocation>
        <location evidence="1">Membrane</location>
        <topology evidence="1">Multi-pass membrane protein</topology>
    </subcellularLocation>
</comment>
<feature type="transmembrane region" description="Helical" evidence="5">
    <location>
        <begin position="235"/>
        <end position="257"/>
    </location>
</feature>
<reference evidence="7 8" key="1">
    <citation type="submission" date="2020-08" db="EMBL/GenBank/DDBJ databases">
        <title>Genomic Encyclopedia of Type Strains, Phase IV (KMG-IV): sequencing the most valuable type-strain genomes for metagenomic binning, comparative biology and taxonomic classification.</title>
        <authorList>
            <person name="Goeker M."/>
        </authorList>
    </citation>
    <scope>NUCLEOTIDE SEQUENCE [LARGE SCALE GENOMIC DNA]</scope>
    <source>
        <strain evidence="7 8">DSM 26189</strain>
    </source>
</reference>
<evidence type="ECO:0000256" key="1">
    <source>
        <dbReference type="ARBA" id="ARBA00004141"/>
    </source>
</evidence>
<keyword evidence="2 5" id="KW-0812">Transmembrane</keyword>
<feature type="domain" description="Major facilitator superfamily (MFS) profile" evidence="6">
    <location>
        <begin position="12"/>
        <end position="414"/>
    </location>
</feature>
<evidence type="ECO:0000256" key="2">
    <source>
        <dbReference type="ARBA" id="ARBA00022692"/>
    </source>
</evidence>
<evidence type="ECO:0000256" key="3">
    <source>
        <dbReference type="ARBA" id="ARBA00022989"/>
    </source>
</evidence>
<protein>
    <submittedName>
        <fullName evidence="7">ACS family hexuronate transporter-like MFS transporter</fullName>
    </submittedName>
</protein>
<dbReference type="InterPro" id="IPR020846">
    <property type="entry name" value="MFS_dom"/>
</dbReference>
<evidence type="ECO:0000256" key="4">
    <source>
        <dbReference type="ARBA" id="ARBA00023136"/>
    </source>
</evidence>
<keyword evidence="8" id="KW-1185">Reference proteome</keyword>
<feature type="transmembrane region" description="Helical" evidence="5">
    <location>
        <begin position="326"/>
        <end position="348"/>
    </location>
</feature>
<gene>
    <name evidence="7" type="ORF">GGR43_003639</name>
</gene>
<evidence type="ECO:0000259" key="6">
    <source>
        <dbReference type="PROSITE" id="PS50850"/>
    </source>
</evidence>
<evidence type="ECO:0000313" key="8">
    <source>
        <dbReference type="Proteomes" id="UP000571950"/>
    </source>
</evidence>
<dbReference type="Gene3D" id="1.20.1250.20">
    <property type="entry name" value="MFS general substrate transporter like domains"/>
    <property type="match status" value="2"/>
</dbReference>
<feature type="transmembrane region" description="Helical" evidence="5">
    <location>
        <begin position="360"/>
        <end position="379"/>
    </location>
</feature>
<feature type="transmembrane region" description="Helical" evidence="5">
    <location>
        <begin position="154"/>
        <end position="183"/>
    </location>
</feature>
<dbReference type="PANTHER" id="PTHR11662:SF285">
    <property type="entry name" value="HEXURONATE TRANSPORTER"/>
    <property type="match status" value="1"/>
</dbReference>
<feature type="transmembrane region" description="Helical" evidence="5">
    <location>
        <begin position="47"/>
        <end position="70"/>
    </location>
</feature>
<dbReference type="PROSITE" id="PS50850">
    <property type="entry name" value="MFS"/>
    <property type="match status" value="1"/>
</dbReference>
<dbReference type="SUPFAM" id="SSF103473">
    <property type="entry name" value="MFS general substrate transporter"/>
    <property type="match status" value="1"/>
</dbReference>
<sequence>MLIRSVRLRWWMIGLVTLGTILNYLARSSLSVVAPTLTQQFDMTTEQYSYVVLAFQGAYTIMQPIAGMVLDALGGRLGLALFACGWALSNMGHAFATGWQGLAFFRGLLGGAEAAAMPAGLKVVAEWFPAKERTVATGWFNMGTSVGNMIAPPLVTFCIIAWGWQSAFLVTGGISLFWALLWYGQYRAPRDHPNLTEEERAAIREGREESEPVEKASWRSIFSTRRFWSIAVPRFLAEPAWQTFNFFIPLYLVAVWHLDLKQIALWAWLPFVAADLGSLAGGYLAPLLIRRLGVSVLTSRQLIVTLGAVLMIGPASIGLAGSPGMAILLFCVGGFAHQMLSGALLTLSADIFPASAVGRVTGMAGSAGWIGGMLFTFAIGQSADAFGYDPLFAALAALDLLGAAILWILLGTRRSQGVGNREAKA</sequence>
<dbReference type="InterPro" id="IPR011701">
    <property type="entry name" value="MFS"/>
</dbReference>
<keyword evidence="3 5" id="KW-1133">Transmembrane helix</keyword>
<dbReference type="Proteomes" id="UP000571950">
    <property type="component" value="Unassembled WGS sequence"/>
</dbReference>
<evidence type="ECO:0000256" key="5">
    <source>
        <dbReference type="SAM" id="Phobius"/>
    </source>
</evidence>
<accession>A0A7W6FRD4</accession>
<dbReference type="PANTHER" id="PTHR11662">
    <property type="entry name" value="SOLUTE CARRIER FAMILY 17"/>
    <property type="match status" value="1"/>
</dbReference>